<dbReference type="GO" id="GO:0016042">
    <property type="term" value="P:lipid catabolic process"/>
    <property type="evidence" value="ECO:0007669"/>
    <property type="project" value="UniProtKB-KW"/>
</dbReference>
<comment type="caution">
    <text evidence="2">The sequence shown here is derived from an EMBL/GenBank/DDBJ whole genome shotgun (WGS) entry which is preliminary data.</text>
</comment>
<evidence type="ECO:0000313" key="2">
    <source>
        <dbReference type="EMBL" id="KAJ6990215.1"/>
    </source>
</evidence>
<sequence length="107" mass="12073">MTKPQYFMSKYADEMIVRYADEMIDDKLQGDLSSVDIATKENLENLVKVGEDLLKSPVSHINLDTGGYEPVKDGGTYEEALQRFAKLLSEERKLLQSNSAPAKEEEN</sequence>
<reference evidence="2" key="1">
    <citation type="journal article" date="2023" name="Mol. Ecol. Resour.">
        <title>Chromosome-level genome assembly of a triploid poplar Populus alba 'Berolinensis'.</title>
        <authorList>
            <person name="Chen S."/>
            <person name="Yu Y."/>
            <person name="Wang X."/>
            <person name="Wang S."/>
            <person name="Zhang T."/>
            <person name="Zhou Y."/>
            <person name="He R."/>
            <person name="Meng N."/>
            <person name="Wang Y."/>
            <person name="Liu W."/>
            <person name="Liu Z."/>
            <person name="Liu J."/>
            <person name="Guo Q."/>
            <person name="Huang H."/>
            <person name="Sederoff R.R."/>
            <person name="Wang G."/>
            <person name="Qu G."/>
            <person name="Chen S."/>
        </authorList>
    </citation>
    <scope>NUCLEOTIDE SEQUENCE</scope>
    <source>
        <strain evidence="2">SC-2020</strain>
    </source>
</reference>
<organism evidence="2 3">
    <name type="scientific">Populus alba x Populus x berolinensis</name>
    <dbReference type="NCBI Taxonomy" id="444605"/>
    <lineage>
        <taxon>Eukaryota</taxon>
        <taxon>Viridiplantae</taxon>
        <taxon>Streptophyta</taxon>
        <taxon>Embryophyta</taxon>
        <taxon>Tracheophyta</taxon>
        <taxon>Spermatophyta</taxon>
        <taxon>Magnoliopsida</taxon>
        <taxon>eudicotyledons</taxon>
        <taxon>Gunneridae</taxon>
        <taxon>Pentapetalae</taxon>
        <taxon>rosids</taxon>
        <taxon>fabids</taxon>
        <taxon>Malpighiales</taxon>
        <taxon>Salicaceae</taxon>
        <taxon>Saliceae</taxon>
        <taxon>Populus</taxon>
    </lineage>
</organism>
<evidence type="ECO:0000313" key="3">
    <source>
        <dbReference type="Proteomes" id="UP001164929"/>
    </source>
</evidence>
<proteinExistence type="predicted"/>
<evidence type="ECO:0000256" key="1">
    <source>
        <dbReference type="ARBA" id="ARBA00022963"/>
    </source>
</evidence>
<name>A0AAD6QHA2_9ROSI</name>
<keyword evidence="1" id="KW-0443">Lipid metabolism</keyword>
<dbReference type="PANTHER" id="PTHR32176:SF92">
    <property type="entry name" value="XYLOSE ISOMERASE"/>
    <property type="match status" value="1"/>
</dbReference>
<dbReference type="EMBL" id="JAQIZT010000007">
    <property type="protein sequence ID" value="KAJ6990215.1"/>
    <property type="molecule type" value="Genomic_DNA"/>
</dbReference>
<keyword evidence="1" id="KW-0442">Lipid degradation</keyword>
<gene>
    <name evidence="2" type="ORF">NC653_018681</name>
</gene>
<keyword evidence="3" id="KW-1185">Reference proteome</keyword>
<dbReference type="GO" id="GO:0047372">
    <property type="term" value="F:monoacylglycerol lipase activity"/>
    <property type="evidence" value="ECO:0007669"/>
    <property type="project" value="TreeGrafter"/>
</dbReference>
<accession>A0AAD6QHA2</accession>
<dbReference type="Gene3D" id="3.40.1090.10">
    <property type="entry name" value="Cytosolic phospholipase A2 catalytic domain"/>
    <property type="match status" value="1"/>
</dbReference>
<dbReference type="GO" id="GO:0004620">
    <property type="term" value="F:phospholipase activity"/>
    <property type="evidence" value="ECO:0007669"/>
    <property type="project" value="TreeGrafter"/>
</dbReference>
<dbReference type="AlphaFoldDB" id="A0AAD6QHA2"/>
<dbReference type="Proteomes" id="UP001164929">
    <property type="component" value="Chromosome 7"/>
</dbReference>
<protein>
    <submittedName>
        <fullName evidence="2">Uncharacterized protein</fullName>
    </submittedName>
</protein>
<dbReference type="PANTHER" id="PTHR32176">
    <property type="entry name" value="XYLOSE ISOMERASE"/>
    <property type="match status" value="1"/>
</dbReference>